<evidence type="ECO:0000256" key="5">
    <source>
        <dbReference type="ARBA" id="ARBA00022617"/>
    </source>
</evidence>
<sequence length="600" mass="63329">MGSAPQRGGVVATLTAVNVGMPKGVPWHGKTVYTGVYKQTVAGPRMVRRLNIDGDGQGDLGGHGGEQRAVLVYQLDSYRFWANELGRDDLTPGNFGENFTVDGLPDDLVCIGDRYRIGDALFEVTQPRVTCYRVGLRMGEPQMAALLVAHHRPGFYLRVIEEGEVEAGQKIVKVSTGPEAMTVEEIDRVLYLPGHTREQVERALRIPALSPGWQGSMRTLLDQADGEGGASSGSAGLNTAATASPPAWPGFRPLTVTHIQSESRSVFSLHLAAADGSALPAALPGQFLTVKVQPEGDVPPLIRSYSLSGEPGTGAYRISVKVEPHGAASNELRAHIHVGDHLEAAAPRGTFCLTGGDNPVVLLSAGVGVTPVLAMLHALAHDRSTRQVWWLHGAREGSEHPFAKESRDLIATLPKARSTVYYSRPAADDHLGVDYAEAGRLSAEPVRRLGLPTDADAYLCGPTAFMDSLTSALVDCGLDASRVHTEIFGAGPAITPGIKGSATGPASHQPAGPPGTGPEVSFARSGLTVPWNDAQESLLELAEACDVPVQWSCRTGVCHTCELALMSGTVNYSPDPVEPPAEGNILICCSKPAGGVVLDL</sequence>
<dbReference type="PRINTS" id="PR00409">
    <property type="entry name" value="PHDIOXRDTASE"/>
</dbReference>
<keyword evidence="8" id="KW-0479">Metal-binding</keyword>
<accession>A0A250VRD2</accession>
<gene>
    <name evidence="21" type="ORF">SO3561_08214</name>
</gene>
<dbReference type="GO" id="GO:0030151">
    <property type="term" value="F:molybdenum ion binding"/>
    <property type="evidence" value="ECO:0007669"/>
    <property type="project" value="InterPro"/>
</dbReference>
<dbReference type="InterPro" id="IPR017927">
    <property type="entry name" value="FAD-bd_FR_type"/>
</dbReference>
<evidence type="ECO:0000259" key="19">
    <source>
        <dbReference type="PROSITE" id="PS51340"/>
    </source>
</evidence>
<feature type="region of interest" description="Disordered" evidence="17">
    <location>
        <begin position="498"/>
        <end position="520"/>
    </location>
</feature>
<dbReference type="Gene3D" id="2.40.33.20">
    <property type="entry name" value="PK beta-barrel domain-like"/>
    <property type="match status" value="1"/>
</dbReference>
<dbReference type="InterPro" id="IPR001041">
    <property type="entry name" value="2Fe-2S_ferredoxin-type"/>
</dbReference>
<dbReference type="EMBL" id="BDQI01000028">
    <property type="protein sequence ID" value="GAX56646.1"/>
    <property type="molecule type" value="Genomic_DNA"/>
</dbReference>
<dbReference type="STRING" id="1963.AQJ27_43495"/>
<keyword evidence="22" id="KW-1185">Reference proteome</keyword>
<dbReference type="SUPFAM" id="SSF50800">
    <property type="entry name" value="PK beta-barrel domain-like"/>
    <property type="match status" value="1"/>
</dbReference>
<dbReference type="PANTHER" id="PTHR30212:SF2">
    <property type="entry name" value="PROTEIN YIIM"/>
    <property type="match status" value="1"/>
</dbReference>
<dbReference type="GO" id="GO:0051537">
    <property type="term" value="F:2 iron, 2 sulfur cluster binding"/>
    <property type="evidence" value="ECO:0007669"/>
    <property type="project" value="UniProtKB-KW"/>
</dbReference>
<dbReference type="Pfam" id="PF00970">
    <property type="entry name" value="FAD_binding_6"/>
    <property type="match status" value="1"/>
</dbReference>
<dbReference type="Proteomes" id="UP000217446">
    <property type="component" value="Unassembled WGS sequence"/>
</dbReference>
<dbReference type="Pfam" id="PF00175">
    <property type="entry name" value="NAD_binding_1"/>
    <property type="match status" value="1"/>
</dbReference>
<feature type="domain" description="MOSC" evidence="19">
    <location>
        <begin position="39"/>
        <end position="174"/>
    </location>
</feature>
<keyword evidence="14" id="KW-0520">NAD</keyword>
<dbReference type="Pfam" id="PF03475">
    <property type="entry name" value="YiiM_3-alpha"/>
    <property type="match status" value="1"/>
</dbReference>
<evidence type="ECO:0000256" key="7">
    <source>
        <dbReference type="ARBA" id="ARBA00022714"/>
    </source>
</evidence>
<dbReference type="InterPro" id="IPR052353">
    <property type="entry name" value="Benzoxazolinone_Detox_Enz"/>
</dbReference>
<dbReference type="PROSITE" id="PS51384">
    <property type="entry name" value="FAD_FR"/>
    <property type="match status" value="1"/>
</dbReference>
<dbReference type="CDD" id="cd06184">
    <property type="entry name" value="flavohem_like_fad_nad_binding"/>
    <property type="match status" value="1"/>
</dbReference>
<dbReference type="AlphaFoldDB" id="A0A250VRD2"/>
<dbReference type="InterPro" id="IPR017938">
    <property type="entry name" value="Riboflavin_synthase-like_b-brl"/>
</dbReference>
<dbReference type="Gene3D" id="3.10.20.30">
    <property type="match status" value="1"/>
</dbReference>
<keyword evidence="6" id="KW-0285">Flavoprotein</keyword>
<comment type="catalytic activity">
    <reaction evidence="16">
        <text>2 nitric oxide + NADPH + 2 O2 = 2 nitrate + NADP(+) + H(+)</text>
        <dbReference type="Rhea" id="RHEA:19465"/>
        <dbReference type="ChEBI" id="CHEBI:15378"/>
        <dbReference type="ChEBI" id="CHEBI:15379"/>
        <dbReference type="ChEBI" id="CHEBI:16480"/>
        <dbReference type="ChEBI" id="CHEBI:17632"/>
        <dbReference type="ChEBI" id="CHEBI:57783"/>
        <dbReference type="ChEBI" id="CHEBI:58349"/>
        <dbReference type="EC" id="1.14.12.17"/>
    </reaction>
</comment>
<dbReference type="InterPro" id="IPR036010">
    <property type="entry name" value="2Fe-2S_ferredoxin-like_sf"/>
</dbReference>
<evidence type="ECO:0000259" key="18">
    <source>
        <dbReference type="PROSITE" id="PS51085"/>
    </source>
</evidence>
<evidence type="ECO:0000256" key="9">
    <source>
        <dbReference type="ARBA" id="ARBA00022827"/>
    </source>
</evidence>
<evidence type="ECO:0000256" key="17">
    <source>
        <dbReference type="SAM" id="MobiDB-lite"/>
    </source>
</evidence>
<evidence type="ECO:0000256" key="8">
    <source>
        <dbReference type="ARBA" id="ARBA00022723"/>
    </source>
</evidence>
<dbReference type="InterPro" id="IPR005163">
    <property type="entry name" value="Tri_helical_YiiM-like"/>
</dbReference>
<dbReference type="Pfam" id="PF03473">
    <property type="entry name" value="MOSC"/>
    <property type="match status" value="1"/>
</dbReference>
<evidence type="ECO:0000313" key="21">
    <source>
        <dbReference type="EMBL" id="GAX56646.1"/>
    </source>
</evidence>
<protein>
    <recommendedName>
        <fullName evidence="4">nitric oxide dioxygenase</fullName>
        <ecNumber evidence="4">1.14.12.17</ecNumber>
    </recommendedName>
</protein>
<dbReference type="Gene3D" id="2.40.30.10">
    <property type="entry name" value="Translation factors"/>
    <property type="match status" value="1"/>
</dbReference>
<keyword evidence="13" id="KW-0411">Iron-sulfur</keyword>
<evidence type="ECO:0000256" key="16">
    <source>
        <dbReference type="ARBA" id="ARBA00049433"/>
    </source>
</evidence>
<dbReference type="InterPro" id="IPR001433">
    <property type="entry name" value="OxRdtase_FAD/NAD-bd"/>
</dbReference>
<evidence type="ECO:0000256" key="1">
    <source>
        <dbReference type="ARBA" id="ARBA00001970"/>
    </source>
</evidence>
<evidence type="ECO:0000256" key="11">
    <source>
        <dbReference type="ARBA" id="ARBA00023002"/>
    </source>
</evidence>
<proteinExistence type="inferred from homology"/>
<dbReference type="SUPFAM" id="SSF63380">
    <property type="entry name" value="Riboflavin synthase domain-like"/>
    <property type="match status" value="1"/>
</dbReference>
<comment type="caution">
    <text evidence="21">The sequence shown here is derived from an EMBL/GenBank/DDBJ whole genome shotgun (WGS) entry which is preliminary data.</text>
</comment>
<reference evidence="22" key="1">
    <citation type="submission" date="2017-05" db="EMBL/GenBank/DDBJ databases">
        <title>Streptomyces olivochromogenes NBRC 3561 whole genome shotgun sequence.</title>
        <authorList>
            <person name="Dohra H."/>
            <person name="Kodani S."/>
        </authorList>
    </citation>
    <scope>NUCLEOTIDE SEQUENCE [LARGE SCALE GENOMIC DNA]</scope>
    <source>
        <strain evidence="22">NBRC 3561</strain>
    </source>
</reference>
<keyword evidence="9" id="KW-0274">FAD</keyword>
<dbReference type="InterPro" id="IPR039261">
    <property type="entry name" value="FNR_nucleotide-bd"/>
</dbReference>
<evidence type="ECO:0000256" key="4">
    <source>
        <dbReference type="ARBA" id="ARBA00012229"/>
    </source>
</evidence>
<keyword evidence="11" id="KW-0560">Oxidoreductase</keyword>
<dbReference type="InterPro" id="IPR005302">
    <property type="entry name" value="MoCF_Sase_C"/>
</dbReference>
<dbReference type="InterPro" id="IPR008333">
    <property type="entry name" value="Cbr1-like_FAD-bd_dom"/>
</dbReference>
<keyword evidence="7" id="KW-0001">2Fe-2S</keyword>
<feature type="domain" description="2Fe-2S ferredoxin-type" evidence="18">
    <location>
        <begin position="518"/>
        <end position="600"/>
    </location>
</feature>
<dbReference type="EC" id="1.14.12.17" evidence="4"/>
<dbReference type="PROSITE" id="PS51340">
    <property type="entry name" value="MOSC"/>
    <property type="match status" value="1"/>
</dbReference>
<evidence type="ECO:0000259" key="20">
    <source>
        <dbReference type="PROSITE" id="PS51384"/>
    </source>
</evidence>
<feature type="domain" description="FAD-binding FR-type" evidence="20">
    <location>
        <begin position="249"/>
        <end position="354"/>
    </location>
</feature>
<dbReference type="SUPFAM" id="SSF54292">
    <property type="entry name" value="2Fe-2S ferredoxin-like"/>
    <property type="match status" value="1"/>
</dbReference>
<name>A0A250VRD2_STROL</name>
<dbReference type="Pfam" id="PF00111">
    <property type="entry name" value="Fer2"/>
    <property type="match status" value="1"/>
</dbReference>
<evidence type="ECO:0000256" key="3">
    <source>
        <dbReference type="ARBA" id="ARBA00006401"/>
    </source>
</evidence>
<keyword evidence="12" id="KW-0408">Iron</keyword>
<evidence type="ECO:0000313" key="22">
    <source>
        <dbReference type="Proteomes" id="UP000217446"/>
    </source>
</evidence>
<dbReference type="InterPro" id="IPR011037">
    <property type="entry name" value="Pyrv_Knase-like_insert_dom_sf"/>
</dbReference>
<keyword evidence="10" id="KW-0521">NADP</keyword>
<dbReference type="CDD" id="cd00207">
    <property type="entry name" value="fer2"/>
    <property type="match status" value="1"/>
</dbReference>
<evidence type="ECO:0000256" key="13">
    <source>
        <dbReference type="ARBA" id="ARBA00023014"/>
    </source>
</evidence>
<evidence type="ECO:0000256" key="15">
    <source>
        <dbReference type="ARBA" id="ARBA00048649"/>
    </source>
</evidence>
<comment type="cofactor">
    <cofactor evidence="1">
        <name>heme b</name>
        <dbReference type="ChEBI" id="CHEBI:60344"/>
    </cofactor>
</comment>
<evidence type="ECO:0000256" key="10">
    <source>
        <dbReference type="ARBA" id="ARBA00022857"/>
    </source>
</evidence>
<evidence type="ECO:0000256" key="12">
    <source>
        <dbReference type="ARBA" id="ARBA00023004"/>
    </source>
</evidence>
<organism evidence="21 22">
    <name type="scientific">Streptomyces olivochromogenes</name>
    <dbReference type="NCBI Taxonomy" id="1963"/>
    <lineage>
        <taxon>Bacteria</taxon>
        <taxon>Bacillati</taxon>
        <taxon>Actinomycetota</taxon>
        <taxon>Actinomycetes</taxon>
        <taxon>Kitasatosporales</taxon>
        <taxon>Streptomycetaceae</taxon>
        <taxon>Streptomyces</taxon>
    </lineage>
</organism>
<evidence type="ECO:0000256" key="2">
    <source>
        <dbReference type="ARBA" id="ARBA00001974"/>
    </source>
</evidence>
<dbReference type="PROSITE" id="PS51085">
    <property type="entry name" value="2FE2S_FER_2"/>
    <property type="match status" value="1"/>
</dbReference>
<evidence type="ECO:0000256" key="6">
    <source>
        <dbReference type="ARBA" id="ARBA00022630"/>
    </source>
</evidence>
<dbReference type="SUPFAM" id="SSF52343">
    <property type="entry name" value="Ferredoxin reductase-like, C-terminal NADP-linked domain"/>
    <property type="match status" value="1"/>
</dbReference>
<dbReference type="FunFam" id="3.40.50.80:FF:000010">
    <property type="entry name" value="Flavohemoprotein"/>
    <property type="match status" value="1"/>
</dbReference>
<dbReference type="GO" id="GO:0008941">
    <property type="term" value="F:nitric oxide dioxygenase NAD(P)H activity"/>
    <property type="evidence" value="ECO:0007669"/>
    <property type="project" value="UniProtKB-EC"/>
</dbReference>
<comment type="similarity">
    <text evidence="3">In the C-terminal section; belongs to the flavoprotein pyridine nucleotide cytochrome reductase family.</text>
</comment>
<dbReference type="PANTHER" id="PTHR30212">
    <property type="entry name" value="PROTEIN YIIM"/>
    <property type="match status" value="1"/>
</dbReference>
<dbReference type="Gene3D" id="3.40.50.80">
    <property type="entry name" value="Nucleotide-binding domain of ferredoxin-NADP reductase (FNR) module"/>
    <property type="match status" value="1"/>
</dbReference>
<keyword evidence="5" id="KW-0349">Heme</keyword>
<dbReference type="GO" id="GO:0030170">
    <property type="term" value="F:pyridoxal phosphate binding"/>
    <property type="evidence" value="ECO:0007669"/>
    <property type="project" value="InterPro"/>
</dbReference>
<dbReference type="InterPro" id="IPR012675">
    <property type="entry name" value="Beta-grasp_dom_sf"/>
</dbReference>
<comment type="catalytic activity">
    <reaction evidence="15">
        <text>2 nitric oxide + NADH + 2 O2 = 2 nitrate + NAD(+) + H(+)</text>
        <dbReference type="Rhea" id="RHEA:19469"/>
        <dbReference type="ChEBI" id="CHEBI:15378"/>
        <dbReference type="ChEBI" id="CHEBI:15379"/>
        <dbReference type="ChEBI" id="CHEBI:16480"/>
        <dbReference type="ChEBI" id="CHEBI:17632"/>
        <dbReference type="ChEBI" id="CHEBI:57540"/>
        <dbReference type="ChEBI" id="CHEBI:57945"/>
        <dbReference type="EC" id="1.14.12.17"/>
    </reaction>
</comment>
<comment type="cofactor">
    <cofactor evidence="2">
        <name>FAD</name>
        <dbReference type="ChEBI" id="CHEBI:57692"/>
    </cofactor>
</comment>
<evidence type="ECO:0000256" key="14">
    <source>
        <dbReference type="ARBA" id="ARBA00023027"/>
    </source>
</evidence>